<dbReference type="InterPro" id="IPR009006">
    <property type="entry name" value="Ala_racemase/Decarboxylase_C"/>
</dbReference>
<sequence length="640" mass="70290">MRHSPPAWTVAQAREVYNTARWGGGYFEIDDAGKVRVRSPRHPDHPGVDLAALAEDLRVRGYGPPVLARFSHILHDRVDTLCGAFAAAIAELDYRGGYTAVYPIKVNQQRRVAGEIVRHGGCRVGLEAGSKPELMAVLGLSAPGGVVVCNGYKDREYIRLALIGQLMGLKVFIVVEKLSELDAIIEESARLNVRPQLGMRVRLASIGAGKWQNTGGEKSKFGLSASQVLAAIRRLREQGMLDALTLLHAHLGSQIANIHDIQRGLREVGRYYADLWRLGACLRWVDVGGGLGVDYEGAGSRGDCSMNYSVREYANTVVHTLWEVCAEQNLPQPHLFSESGRALSAHHAVLIAEAIDREPAPGEASPPAPGAGDPLILHNLWKGYQSLARGSVVEAYHAAVHWLTEARGLYLHGVLRLEQRARAEQLYFAICRKLRPLLNPSVRAHRDLLDELNDKLAEKLFLNFSLFQSMPDVWALDQIFPILPLQGLDRPPSSRAMLQDLTCDSDGCIERYVDGEGLESTLPLPPYRTGEPYRLGIFLLGAYQEILGDMHNLFGDTAAVNVELSADGGYRLVEPTRGDTVADVLRYVRYEPTALLAACGEKIAVADLDPERRAACLAELEAALANDTYLEPWRDDASLG</sequence>
<accession>A0ABX1TGI1</accession>
<evidence type="ECO:0000313" key="16">
    <source>
        <dbReference type="EMBL" id="NMQ18478.1"/>
    </source>
</evidence>
<dbReference type="Proteomes" id="UP000760480">
    <property type="component" value="Unassembled WGS sequence"/>
</dbReference>
<keyword evidence="9 12" id="KW-0745">Spermidine biosynthesis</keyword>
<keyword evidence="17" id="KW-1185">Reference proteome</keyword>
<dbReference type="Pfam" id="PF17944">
    <property type="entry name" value="Arg_decarbox_C"/>
    <property type="match status" value="1"/>
</dbReference>
<dbReference type="Gene3D" id="2.40.37.10">
    <property type="entry name" value="Lyase, Ornithine Decarboxylase, Chain A, domain 1"/>
    <property type="match status" value="1"/>
</dbReference>
<dbReference type="InterPro" id="IPR040634">
    <property type="entry name" value="Arg_decarb_HB"/>
</dbReference>
<comment type="caution">
    <text evidence="16">The sequence shown here is derived from an EMBL/GenBank/DDBJ whole genome shotgun (WGS) entry which is preliminary data.</text>
</comment>
<comment type="cofactor">
    <cofactor evidence="1 12">
        <name>pyridoxal 5'-phosphate</name>
        <dbReference type="ChEBI" id="CHEBI:597326"/>
    </cofactor>
</comment>
<keyword evidence="8 12" id="KW-0663">Pyridoxal phosphate</keyword>
<dbReference type="HAMAP" id="MF_01417">
    <property type="entry name" value="SpeA"/>
    <property type="match status" value="1"/>
</dbReference>
<name>A0ABX1TGI1_9GAMM</name>
<dbReference type="PANTHER" id="PTHR43295:SF9">
    <property type="entry name" value="BIOSYNTHETIC ARGININE DECARBOXYLASE"/>
    <property type="match status" value="1"/>
</dbReference>
<dbReference type="InterPro" id="IPR022653">
    <property type="entry name" value="De-COase2_pyr-phos_BS"/>
</dbReference>
<evidence type="ECO:0000259" key="13">
    <source>
        <dbReference type="Pfam" id="PF02784"/>
    </source>
</evidence>
<evidence type="ECO:0000256" key="12">
    <source>
        <dbReference type="HAMAP-Rule" id="MF_01417"/>
    </source>
</evidence>
<dbReference type="InterPro" id="IPR022644">
    <property type="entry name" value="De-COase2_N"/>
</dbReference>
<evidence type="ECO:0000256" key="6">
    <source>
        <dbReference type="ARBA" id="ARBA00022793"/>
    </source>
</evidence>
<comment type="pathway">
    <text evidence="12">Amine and polyamine biosynthesis; agmatine biosynthesis; agmatine from L-arginine: step 1/1.</text>
</comment>
<comment type="cofactor">
    <cofactor evidence="2 12">
        <name>Mg(2+)</name>
        <dbReference type="ChEBI" id="CHEBI:18420"/>
    </cofactor>
</comment>
<evidence type="ECO:0000256" key="8">
    <source>
        <dbReference type="ARBA" id="ARBA00022898"/>
    </source>
</evidence>
<evidence type="ECO:0000256" key="5">
    <source>
        <dbReference type="ARBA" id="ARBA00022723"/>
    </source>
</evidence>
<keyword evidence="10 12" id="KW-0620">Polyamine biosynthesis</keyword>
<evidence type="ECO:0000256" key="1">
    <source>
        <dbReference type="ARBA" id="ARBA00001933"/>
    </source>
</evidence>
<reference evidence="16 17" key="1">
    <citation type="submission" date="2019-03" db="EMBL/GenBank/DDBJ databases">
        <title>Metabolic reconstructions from genomes of highly enriched 'Candidatus Accumulibacter' and 'Candidatus Competibacter' bioreactor populations.</title>
        <authorList>
            <person name="Annavajhala M.K."/>
            <person name="Welles L."/>
            <person name="Abbas B."/>
            <person name="Sorokin D."/>
            <person name="Park H."/>
            <person name="Van Loosdrecht M."/>
            <person name="Chandran K."/>
        </authorList>
    </citation>
    <scope>NUCLEOTIDE SEQUENCE [LARGE SCALE GENOMIC DNA]</scope>
    <source>
        <strain evidence="16 17">SBR_G</strain>
    </source>
</reference>
<dbReference type="NCBIfam" id="NF003763">
    <property type="entry name" value="PRK05354.1"/>
    <property type="match status" value="1"/>
</dbReference>
<feature type="domain" description="Arginine decarboxylase helical bundle" evidence="14">
    <location>
        <begin position="373"/>
        <end position="453"/>
    </location>
</feature>
<dbReference type="PROSITE" id="PS00878">
    <property type="entry name" value="ODR_DC_2_1"/>
    <property type="match status" value="1"/>
</dbReference>
<evidence type="ECO:0000259" key="14">
    <source>
        <dbReference type="Pfam" id="PF17810"/>
    </source>
</evidence>
<dbReference type="Gene3D" id="1.10.287.3440">
    <property type="match status" value="1"/>
</dbReference>
<evidence type="ECO:0000256" key="10">
    <source>
        <dbReference type="ARBA" id="ARBA00023115"/>
    </source>
</evidence>
<dbReference type="RefSeq" id="WP_169247768.1">
    <property type="nucleotide sequence ID" value="NZ_SPMZ01000012.1"/>
</dbReference>
<dbReference type="InterPro" id="IPR041128">
    <property type="entry name" value="Arg_decarbox_C"/>
</dbReference>
<evidence type="ECO:0000256" key="3">
    <source>
        <dbReference type="ARBA" id="ARBA00002257"/>
    </source>
</evidence>
<keyword evidence="7 12" id="KW-0460">Magnesium</keyword>
<evidence type="ECO:0000259" key="15">
    <source>
        <dbReference type="Pfam" id="PF17944"/>
    </source>
</evidence>
<comment type="function">
    <text evidence="3 12">Catalyzes the biosynthesis of agmatine from arginine.</text>
</comment>
<dbReference type="PROSITE" id="PS00879">
    <property type="entry name" value="ODR_DC_2_2"/>
    <property type="match status" value="1"/>
</dbReference>
<dbReference type="Pfam" id="PF02784">
    <property type="entry name" value="Orn_Arg_deC_N"/>
    <property type="match status" value="1"/>
</dbReference>
<dbReference type="PIRSF" id="PIRSF001336">
    <property type="entry name" value="Arg_decrbxlase"/>
    <property type="match status" value="1"/>
</dbReference>
<feature type="domain" description="Orn/DAP/Arg decarboxylase 2 N-terminal" evidence="13">
    <location>
        <begin position="97"/>
        <end position="345"/>
    </location>
</feature>
<dbReference type="SUPFAM" id="SSF50621">
    <property type="entry name" value="Alanine racemase C-terminal domain-like"/>
    <property type="match status" value="1"/>
</dbReference>
<dbReference type="EC" id="4.1.1.19" evidence="12"/>
<protein>
    <recommendedName>
        <fullName evidence="12">Biosynthetic arginine decarboxylase</fullName>
        <shortName evidence="12">ADC</shortName>
        <ecNumber evidence="12">4.1.1.19</ecNumber>
    </recommendedName>
</protein>
<gene>
    <name evidence="12 16" type="primary">speA</name>
    <name evidence="16" type="ORF">E4P82_04260</name>
</gene>
<dbReference type="SUPFAM" id="SSF51419">
    <property type="entry name" value="PLP-binding barrel"/>
    <property type="match status" value="1"/>
</dbReference>
<evidence type="ECO:0000256" key="9">
    <source>
        <dbReference type="ARBA" id="ARBA00023066"/>
    </source>
</evidence>
<dbReference type="EMBL" id="SPMZ01000012">
    <property type="protein sequence ID" value="NMQ18478.1"/>
    <property type="molecule type" value="Genomic_DNA"/>
</dbReference>
<dbReference type="GO" id="GO:0008792">
    <property type="term" value="F:arginine decarboxylase activity"/>
    <property type="evidence" value="ECO:0007669"/>
    <property type="project" value="UniProtKB-EC"/>
</dbReference>
<dbReference type="PRINTS" id="PR01179">
    <property type="entry name" value="ODADCRBXLASE"/>
</dbReference>
<evidence type="ECO:0000256" key="4">
    <source>
        <dbReference type="ARBA" id="ARBA00008357"/>
    </source>
</evidence>
<keyword evidence="11 12" id="KW-0456">Lyase</keyword>
<feature type="modified residue" description="N6-(pyridoxal phosphate)lysine" evidence="12">
    <location>
        <position position="105"/>
    </location>
</feature>
<evidence type="ECO:0000256" key="7">
    <source>
        <dbReference type="ARBA" id="ARBA00022842"/>
    </source>
</evidence>
<dbReference type="NCBIfam" id="TIGR01273">
    <property type="entry name" value="speA"/>
    <property type="match status" value="1"/>
</dbReference>
<dbReference type="InterPro" id="IPR022657">
    <property type="entry name" value="De-COase2_CS"/>
</dbReference>
<dbReference type="InterPro" id="IPR029066">
    <property type="entry name" value="PLP-binding_barrel"/>
</dbReference>
<evidence type="ECO:0000256" key="11">
    <source>
        <dbReference type="ARBA" id="ARBA00023239"/>
    </source>
</evidence>
<dbReference type="Gene3D" id="3.20.20.10">
    <property type="entry name" value="Alanine racemase"/>
    <property type="match status" value="1"/>
</dbReference>
<evidence type="ECO:0000313" key="17">
    <source>
        <dbReference type="Proteomes" id="UP000760480"/>
    </source>
</evidence>
<evidence type="ECO:0000256" key="2">
    <source>
        <dbReference type="ARBA" id="ARBA00001946"/>
    </source>
</evidence>
<dbReference type="Pfam" id="PF17810">
    <property type="entry name" value="Arg_decarb_HB"/>
    <property type="match status" value="1"/>
</dbReference>
<comment type="catalytic activity">
    <reaction evidence="12">
        <text>L-arginine + H(+) = agmatine + CO2</text>
        <dbReference type="Rhea" id="RHEA:17641"/>
        <dbReference type="ChEBI" id="CHEBI:15378"/>
        <dbReference type="ChEBI" id="CHEBI:16526"/>
        <dbReference type="ChEBI" id="CHEBI:32682"/>
        <dbReference type="ChEBI" id="CHEBI:58145"/>
        <dbReference type="EC" id="4.1.1.19"/>
    </reaction>
</comment>
<dbReference type="InterPro" id="IPR002985">
    <property type="entry name" value="Arg_decrbxlase"/>
</dbReference>
<keyword evidence="6 12" id="KW-0210">Decarboxylase</keyword>
<comment type="similarity">
    <text evidence="4 12">Belongs to the Orn/Lys/Arg decarboxylase class-II family. SpeA subfamily.</text>
</comment>
<dbReference type="Gene3D" id="1.20.58.930">
    <property type="match status" value="1"/>
</dbReference>
<dbReference type="CDD" id="cd06830">
    <property type="entry name" value="PLPDE_III_ADC"/>
    <property type="match status" value="1"/>
</dbReference>
<dbReference type="PRINTS" id="PR01180">
    <property type="entry name" value="ARGDCRBXLASE"/>
</dbReference>
<dbReference type="PANTHER" id="PTHR43295">
    <property type="entry name" value="ARGININE DECARBOXYLASE"/>
    <property type="match status" value="1"/>
</dbReference>
<proteinExistence type="inferred from homology"/>
<feature type="binding site" evidence="12">
    <location>
        <begin position="285"/>
        <end position="295"/>
    </location>
    <ligand>
        <name>substrate</name>
    </ligand>
</feature>
<keyword evidence="5 12" id="KW-0479">Metal-binding</keyword>
<organism evidence="16 17">
    <name type="scientific">Candidatus Competibacter phosphatis</name>
    <dbReference type="NCBI Taxonomy" id="221280"/>
    <lineage>
        <taxon>Bacteria</taxon>
        <taxon>Pseudomonadati</taxon>
        <taxon>Pseudomonadota</taxon>
        <taxon>Gammaproteobacteria</taxon>
        <taxon>Candidatus Competibacteraceae</taxon>
        <taxon>Candidatus Competibacter</taxon>
    </lineage>
</organism>
<feature type="domain" description="Arginine decarboxylase C-terminal helical" evidence="15">
    <location>
        <begin position="581"/>
        <end position="630"/>
    </location>
</feature>
<dbReference type="InterPro" id="IPR000183">
    <property type="entry name" value="Orn/DAP/Arg_de-COase"/>
</dbReference>